<evidence type="ECO:0000256" key="9">
    <source>
        <dbReference type="ARBA" id="ARBA00050432"/>
    </source>
</evidence>
<dbReference type="InterPro" id="IPR027417">
    <property type="entry name" value="P-loop_NTPase"/>
</dbReference>
<dbReference type="UniPathway" id="UPA00075">
    <property type="reaction ID" value="UER00335"/>
</dbReference>
<gene>
    <name evidence="13" type="ORF">LRAMOSA09237</name>
</gene>
<feature type="binding site" evidence="10">
    <location>
        <begin position="416"/>
        <end position="418"/>
    </location>
    <ligand>
        <name>GTP</name>
        <dbReference type="ChEBI" id="CHEBI:37565"/>
    </ligand>
</feature>
<dbReference type="InterPro" id="IPR042109">
    <property type="entry name" value="Adenylosuccinate_synth_dom1"/>
</dbReference>
<comment type="subcellular location">
    <subcellularLocation>
        <location evidence="10">Cytoplasm</location>
    </subcellularLocation>
</comment>
<keyword evidence="3 10" id="KW-0436">Ligase</keyword>
<feature type="binding site" evidence="10">
    <location>
        <position position="20"/>
    </location>
    <ligand>
        <name>Mg(2+)</name>
        <dbReference type="ChEBI" id="CHEBI:18420"/>
    </ligand>
</feature>
<dbReference type="SMART" id="SM00788">
    <property type="entry name" value="Adenylsucc_synt"/>
    <property type="match status" value="1"/>
</dbReference>
<keyword evidence="8 10" id="KW-0342">GTP-binding</keyword>
<feature type="binding site" evidence="10">
    <location>
        <begin position="47"/>
        <end position="49"/>
    </location>
    <ligand>
        <name>GTP</name>
        <dbReference type="ChEBI" id="CHEBI:37565"/>
    </ligand>
</feature>
<dbReference type="HAMAP" id="MF_00011">
    <property type="entry name" value="Adenylosucc_synth"/>
    <property type="match status" value="1"/>
</dbReference>
<dbReference type="GO" id="GO:0044208">
    <property type="term" value="P:'de novo' AMP biosynthetic process"/>
    <property type="evidence" value="ECO:0007669"/>
    <property type="project" value="UniProtKB-UniRule"/>
</dbReference>
<comment type="function">
    <text evidence="1">Plays an important role in the de novo pathway and in the salvage pathway of purine nucleotide biosynthesis. Catalyzes the first committed step in the biosynthesis of AMP from IMP.</text>
</comment>
<comment type="cofactor">
    <cofactor evidence="10">
        <name>Mg(2+)</name>
        <dbReference type="ChEBI" id="CHEBI:18420"/>
    </cofactor>
    <text evidence="10">Binds 1 Mg(2+) ion per subunit.</text>
</comment>
<dbReference type="NCBIfam" id="NF002223">
    <property type="entry name" value="PRK01117.1"/>
    <property type="match status" value="1"/>
</dbReference>
<evidence type="ECO:0000256" key="4">
    <source>
        <dbReference type="ARBA" id="ARBA00022723"/>
    </source>
</evidence>
<evidence type="ECO:0000256" key="10">
    <source>
        <dbReference type="HAMAP-Rule" id="MF_03125"/>
    </source>
</evidence>
<evidence type="ECO:0000256" key="5">
    <source>
        <dbReference type="ARBA" id="ARBA00022741"/>
    </source>
</evidence>
<feature type="binding site" evidence="10">
    <location>
        <begin position="45"/>
        <end position="48"/>
    </location>
    <ligand>
        <name>IMP</name>
        <dbReference type="ChEBI" id="CHEBI:58053"/>
    </ligand>
</feature>
<feature type="binding site" evidence="10">
    <location>
        <position position="227"/>
    </location>
    <ligand>
        <name>IMP</name>
        <dbReference type="ChEBI" id="CHEBI:58053"/>
    </ligand>
</feature>
<feature type="active site" description="Proton acceptor" evidence="10">
    <location>
        <position position="20"/>
    </location>
</feature>
<feature type="active site" evidence="11">
    <location>
        <position position="147"/>
    </location>
</feature>
<evidence type="ECO:0000256" key="12">
    <source>
        <dbReference type="RuleBase" id="RU000520"/>
    </source>
</evidence>
<dbReference type="Pfam" id="PF00709">
    <property type="entry name" value="Adenylsucc_synt"/>
    <property type="match status" value="1"/>
</dbReference>
<feature type="binding site" evidence="10">
    <location>
        <position position="136"/>
    </location>
    <ligand>
        <name>IMP</name>
        <dbReference type="ChEBI" id="CHEBI:58053"/>
    </ligand>
</feature>
<dbReference type="GO" id="GO:0071276">
    <property type="term" value="P:cellular response to cadmium ion"/>
    <property type="evidence" value="ECO:0007669"/>
    <property type="project" value="EnsemblFungi"/>
</dbReference>
<comment type="subunit">
    <text evidence="2 10">Homodimer.</text>
</comment>
<dbReference type="PROSITE" id="PS00513">
    <property type="entry name" value="ADENYLOSUCCIN_SYN_2"/>
    <property type="match status" value="1"/>
</dbReference>
<dbReference type="InterPro" id="IPR033128">
    <property type="entry name" value="Adenylosuccin_syn_Lys_AS"/>
</dbReference>
<evidence type="ECO:0000256" key="1">
    <source>
        <dbReference type="ARBA" id="ARBA00003779"/>
    </source>
</evidence>
<comment type="similarity">
    <text evidence="10 12">Belongs to the adenylosuccinate synthetase family.</text>
</comment>
<comment type="function">
    <text evidence="10">Plays an important role in the de novo pathway and in the salvage pathway of purine nucleotide biosynthesis. Catalyzes the first commited step in the biosynthesis of AMP from IMP.</text>
</comment>
<comment type="function">
    <text evidence="12">Plays an important role in the de novo pathway of purine nucleotide biosynthesis.</text>
</comment>
<keyword evidence="4 10" id="KW-0479">Metal-binding</keyword>
<dbReference type="Gene3D" id="3.90.170.10">
    <property type="entry name" value="Adenylosuccinate Synthetase, subunit A, domain 3"/>
    <property type="match status" value="1"/>
</dbReference>
<evidence type="ECO:0000256" key="11">
    <source>
        <dbReference type="PROSITE-ProRule" id="PRU10134"/>
    </source>
</evidence>
<sequence length="427" mass="47025">MSSILAKDGLSVVLGAQWGDEGKGKLSDILCGEADVCARCQGGNNAGHTIVVNDVKYDFHLLPSGLINPSCIAFIGTGVVVHLPAFFDELEKLESKGLNADGRLFISDRAQLVFDLHQIIDGLKEVELGRGSIGTTKKGIGPAYSSKASRGGLRVHHLYNFEEFADKFRVMVENKRKRYGHFDYDVEGELARYRQFAERLRPHVVDGVAFLHNKMKEGKKILVEGANALMLDIDFGTYPYVTSSNTAVGGVCTGLGMPPTTIKKVIGVVKAYTTRVGGGPFPTEQLNDVGEYLQRVGFEFGVTTGRKRRCGWLDMMVVKYSCMINGYTSLNVTKLDVLDQLPVIKIATGYLLDGKPLDSFPADLNCLDRIQVQYIEVPGWQTDISGCRKYEELPENAKKYIELIEKESGVPVEWIGVGASRDAMIRK</sequence>
<accession>A0A077WH61</accession>
<feature type="binding site" evidence="10">
    <location>
        <begin position="334"/>
        <end position="336"/>
    </location>
    <ligand>
        <name>GTP</name>
        <dbReference type="ChEBI" id="CHEBI:37565"/>
    </ligand>
</feature>
<dbReference type="InterPro" id="IPR042110">
    <property type="entry name" value="Adenylosuccinate_synth_dom2"/>
</dbReference>
<name>A0A077WH61_9FUNG</name>
<keyword evidence="10" id="KW-0963">Cytoplasm</keyword>
<dbReference type="InterPro" id="IPR018220">
    <property type="entry name" value="Adenylosuccin_syn_GTP-bd"/>
</dbReference>
<dbReference type="Gene3D" id="1.10.300.10">
    <property type="entry name" value="Adenylosuccinate Synthetase, subunit A, domain 2"/>
    <property type="match status" value="1"/>
</dbReference>
<reference evidence="13" key="1">
    <citation type="journal article" date="2014" name="Genome Announc.">
        <title>De novo whole-genome sequence and genome annotation of Lichtheimia ramosa.</title>
        <authorList>
            <person name="Linde J."/>
            <person name="Schwartze V."/>
            <person name="Binder U."/>
            <person name="Lass-Florl C."/>
            <person name="Voigt K."/>
            <person name="Horn F."/>
        </authorList>
    </citation>
    <scope>NUCLEOTIDE SEQUENCE</scope>
    <source>
        <strain evidence="13">JMRC FSU:6197</strain>
    </source>
</reference>
<feature type="active site" description="Proton donor" evidence="10">
    <location>
        <position position="48"/>
    </location>
</feature>
<feature type="binding site" evidence="10">
    <location>
        <position position="47"/>
    </location>
    <ligand>
        <name>Mg(2+)</name>
        <dbReference type="ChEBI" id="CHEBI:18420"/>
    </ligand>
</feature>
<feature type="binding site" evidence="10">
    <location>
        <position position="242"/>
    </location>
    <ligand>
        <name>IMP</name>
        <dbReference type="ChEBI" id="CHEBI:58053"/>
    </ligand>
</feature>
<proteinExistence type="inferred from homology"/>
<dbReference type="GO" id="GO:0046040">
    <property type="term" value="P:IMP metabolic process"/>
    <property type="evidence" value="ECO:0007669"/>
    <property type="project" value="TreeGrafter"/>
</dbReference>
<evidence type="ECO:0000313" key="13">
    <source>
        <dbReference type="EMBL" id="CDS06710.1"/>
    </source>
</evidence>
<evidence type="ECO:0000256" key="7">
    <source>
        <dbReference type="ARBA" id="ARBA00022842"/>
    </source>
</evidence>
<dbReference type="PROSITE" id="PS01266">
    <property type="entry name" value="ADENYLOSUCCIN_SYN_1"/>
    <property type="match status" value="1"/>
</dbReference>
<dbReference type="GO" id="GO:0003688">
    <property type="term" value="F:DNA replication origin binding"/>
    <property type="evidence" value="ECO:0007669"/>
    <property type="project" value="EnsemblFungi"/>
</dbReference>
<dbReference type="SUPFAM" id="SSF52540">
    <property type="entry name" value="P-loop containing nucleoside triphosphate hydrolases"/>
    <property type="match status" value="1"/>
</dbReference>
<dbReference type="NCBIfam" id="TIGR00184">
    <property type="entry name" value="purA"/>
    <property type="match status" value="1"/>
</dbReference>
<feature type="binding site" evidence="10">
    <location>
        <position position="306"/>
    </location>
    <ligand>
        <name>IMP</name>
        <dbReference type="ChEBI" id="CHEBI:58053"/>
    </ligand>
</feature>
<dbReference type="GO" id="GO:0005525">
    <property type="term" value="F:GTP binding"/>
    <property type="evidence" value="ECO:0007669"/>
    <property type="project" value="UniProtKB-UniRule"/>
</dbReference>
<dbReference type="EMBL" id="LK023321">
    <property type="protein sequence ID" value="CDS06710.1"/>
    <property type="molecule type" value="Genomic_DNA"/>
</dbReference>
<feature type="binding site" evidence="10">
    <location>
        <begin position="19"/>
        <end position="25"/>
    </location>
    <ligand>
        <name>GTP</name>
        <dbReference type="ChEBI" id="CHEBI:37565"/>
    </ligand>
</feature>
<keyword evidence="6 10" id="KW-0658">Purine biosynthesis</keyword>
<comment type="catalytic activity">
    <reaction evidence="9 10 12">
        <text>IMP + L-aspartate + GTP = N(6)-(1,2-dicarboxyethyl)-AMP + GDP + phosphate + 2 H(+)</text>
        <dbReference type="Rhea" id="RHEA:15753"/>
        <dbReference type="ChEBI" id="CHEBI:15378"/>
        <dbReference type="ChEBI" id="CHEBI:29991"/>
        <dbReference type="ChEBI" id="CHEBI:37565"/>
        <dbReference type="ChEBI" id="CHEBI:43474"/>
        <dbReference type="ChEBI" id="CHEBI:57567"/>
        <dbReference type="ChEBI" id="CHEBI:58053"/>
        <dbReference type="ChEBI" id="CHEBI:58189"/>
        <dbReference type="EC" id="6.3.4.4"/>
    </reaction>
</comment>
<evidence type="ECO:0000256" key="3">
    <source>
        <dbReference type="ARBA" id="ARBA00022598"/>
    </source>
</evidence>
<keyword evidence="5 10" id="KW-0547">Nucleotide-binding</keyword>
<dbReference type="EC" id="6.3.4.4" evidence="10 12"/>
<dbReference type="GO" id="GO:0016208">
    <property type="term" value="F:AMP binding"/>
    <property type="evidence" value="ECO:0007669"/>
    <property type="project" value="EnsemblFungi"/>
</dbReference>
<feature type="binding site" evidence="10">
    <location>
        <position position="308"/>
    </location>
    <ligand>
        <name>GTP</name>
        <dbReference type="ChEBI" id="CHEBI:37565"/>
    </ligand>
</feature>
<feature type="binding site" evidence="10">
    <location>
        <position position="150"/>
    </location>
    <ligand>
        <name>IMP</name>
        <dbReference type="ChEBI" id="CHEBI:58053"/>
        <note>ligand shared between dimeric partners</note>
    </ligand>
</feature>
<dbReference type="InterPro" id="IPR042111">
    <property type="entry name" value="Adenylosuccinate_synth_dom3"/>
</dbReference>
<evidence type="ECO:0000256" key="8">
    <source>
        <dbReference type="ARBA" id="ARBA00023134"/>
    </source>
</evidence>
<dbReference type="OrthoDB" id="10265645at2759"/>
<dbReference type="PANTHER" id="PTHR11846">
    <property type="entry name" value="ADENYLOSUCCINATE SYNTHETASE"/>
    <property type="match status" value="1"/>
</dbReference>
<comment type="pathway">
    <text evidence="10 12">Purine metabolism; AMP biosynthesis via de novo pathway; AMP from IMP: step 1/2.</text>
</comment>
<keyword evidence="7 10" id="KW-0460">Magnesium</keyword>
<evidence type="ECO:0000256" key="2">
    <source>
        <dbReference type="ARBA" id="ARBA00011738"/>
    </source>
</evidence>
<organism evidence="13">
    <name type="scientific">Lichtheimia ramosa</name>
    <dbReference type="NCBI Taxonomy" id="688394"/>
    <lineage>
        <taxon>Eukaryota</taxon>
        <taxon>Fungi</taxon>
        <taxon>Fungi incertae sedis</taxon>
        <taxon>Mucoromycota</taxon>
        <taxon>Mucoromycotina</taxon>
        <taxon>Mucoromycetes</taxon>
        <taxon>Mucorales</taxon>
        <taxon>Lichtheimiaceae</taxon>
        <taxon>Lichtheimia</taxon>
    </lineage>
</organism>
<dbReference type="GO" id="GO:0000287">
    <property type="term" value="F:magnesium ion binding"/>
    <property type="evidence" value="ECO:0007669"/>
    <property type="project" value="UniProtKB-UniRule"/>
</dbReference>
<dbReference type="PANTHER" id="PTHR11846:SF0">
    <property type="entry name" value="ADENYLOSUCCINATE SYNTHETASE"/>
    <property type="match status" value="1"/>
</dbReference>
<feature type="binding site" evidence="10">
    <location>
        <begin position="302"/>
        <end position="308"/>
    </location>
    <ligand>
        <name>substrate</name>
    </ligand>
</feature>
<feature type="binding site" evidence="10">
    <location>
        <begin position="20"/>
        <end position="23"/>
    </location>
    <ligand>
        <name>IMP</name>
        <dbReference type="ChEBI" id="CHEBI:58053"/>
    </ligand>
</feature>
<dbReference type="AlphaFoldDB" id="A0A077WH61"/>
<dbReference type="FunFam" id="1.10.300.10:FF:000002">
    <property type="entry name" value="Adenylosuccinate synthetase, chloroplastic"/>
    <property type="match status" value="1"/>
</dbReference>
<dbReference type="CDD" id="cd03108">
    <property type="entry name" value="AdSS"/>
    <property type="match status" value="1"/>
</dbReference>
<dbReference type="GO" id="GO:0005737">
    <property type="term" value="C:cytoplasm"/>
    <property type="evidence" value="ECO:0007669"/>
    <property type="project" value="UniProtKB-SubCell"/>
</dbReference>
<protein>
    <recommendedName>
        <fullName evidence="10 12">Adenylosuccinate synthetase</fullName>
        <shortName evidence="10">AMPSase</shortName>
        <shortName evidence="10">AdSS</shortName>
        <ecNumber evidence="10 12">6.3.4.4</ecNumber>
    </recommendedName>
    <alternativeName>
        <fullName evidence="10">IMP--aspartate ligase</fullName>
    </alternativeName>
</protein>
<dbReference type="FunFam" id="3.90.170.10:FF:000001">
    <property type="entry name" value="Adenylosuccinate synthetase"/>
    <property type="match status" value="1"/>
</dbReference>
<dbReference type="GO" id="GO:0004019">
    <property type="term" value="F:adenylosuccinate synthase activity"/>
    <property type="evidence" value="ECO:0007669"/>
    <property type="project" value="UniProtKB-UniRule"/>
</dbReference>
<evidence type="ECO:0000256" key="6">
    <source>
        <dbReference type="ARBA" id="ARBA00022755"/>
    </source>
</evidence>
<dbReference type="InterPro" id="IPR001114">
    <property type="entry name" value="Adenylosuccinate_synthetase"/>
</dbReference>
<dbReference type="Gene3D" id="3.40.440.10">
    <property type="entry name" value="Adenylosuccinate Synthetase, subunit A, domain 1"/>
    <property type="match status" value="1"/>
</dbReference>
<dbReference type="GO" id="GO:0019002">
    <property type="term" value="F:GMP binding"/>
    <property type="evidence" value="ECO:0007669"/>
    <property type="project" value="EnsemblFungi"/>
</dbReference>